<accession>A0A0D2PN37</accession>
<reference evidence="3" key="1">
    <citation type="submission" date="2014-04" db="EMBL/GenBank/DDBJ databases">
        <title>Evolutionary Origins and Diversification of the Mycorrhizal Mutualists.</title>
        <authorList>
            <consortium name="DOE Joint Genome Institute"/>
            <consortium name="Mycorrhizal Genomics Consortium"/>
            <person name="Kohler A."/>
            <person name="Kuo A."/>
            <person name="Nagy L.G."/>
            <person name="Floudas D."/>
            <person name="Copeland A."/>
            <person name="Barry K.W."/>
            <person name="Cichocki N."/>
            <person name="Veneault-Fourrey C."/>
            <person name="LaButti K."/>
            <person name="Lindquist E.A."/>
            <person name="Lipzen A."/>
            <person name="Lundell T."/>
            <person name="Morin E."/>
            <person name="Murat C."/>
            <person name="Riley R."/>
            <person name="Ohm R."/>
            <person name="Sun H."/>
            <person name="Tunlid A."/>
            <person name="Henrissat B."/>
            <person name="Grigoriev I.V."/>
            <person name="Hibbett D.S."/>
            <person name="Martin F."/>
        </authorList>
    </citation>
    <scope>NUCLEOTIDE SEQUENCE [LARGE SCALE GENOMIC DNA]</scope>
    <source>
        <strain evidence="3">FD-334 SS-4</strain>
    </source>
</reference>
<keyword evidence="1" id="KW-1133">Transmembrane helix</keyword>
<dbReference type="Proteomes" id="UP000054270">
    <property type="component" value="Unassembled WGS sequence"/>
</dbReference>
<feature type="transmembrane region" description="Helical" evidence="1">
    <location>
        <begin position="137"/>
        <end position="157"/>
    </location>
</feature>
<feature type="non-terminal residue" evidence="2">
    <location>
        <position position="258"/>
    </location>
</feature>
<dbReference type="EMBL" id="KN817559">
    <property type="protein sequence ID" value="KJA21285.1"/>
    <property type="molecule type" value="Genomic_DNA"/>
</dbReference>
<protein>
    <submittedName>
        <fullName evidence="2">Uncharacterized protein</fullName>
    </submittedName>
</protein>
<evidence type="ECO:0000313" key="2">
    <source>
        <dbReference type="EMBL" id="KJA21285.1"/>
    </source>
</evidence>
<feature type="transmembrane region" description="Helical" evidence="1">
    <location>
        <begin position="20"/>
        <end position="43"/>
    </location>
</feature>
<keyword evidence="1" id="KW-0812">Transmembrane</keyword>
<name>A0A0D2PN37_HYPSF</name>
<evidence type="ECO:0000313" key="3">
    <source>
        <dbReference type="Proteomes" id="UP000054270"/>
    </source>
</evidence>
<organism evidence="2 3">
    <name type="scientific">Hypholoma sublateritium (strain FD-334 SS-4)</name>
    <dbReference type="NCBI Taxonomy" id="945553"/>
    <lineage>
        <taxon>Eukaryota</taxon>
        <taxon>Fungi</taxon>
        <taxon>Dikarya</taxon>
        <taxon>Basidiomycota</taxon>
        <taxon>Agaricomycotina</taxon>
        <taxon>Agaricomycetes</taxon>
        <taxon>Agaricomycetidae</taxon>
        <taxon>Agaricales</taxon>
        <taxon>Agaricineae</taxon>
        <taxon>Strophariaceae</taxon>
        <taxon>Hypholoma</taxon>
    </lineage>
</organism>
<proteinExistence type="predicted"/>
<dbReference type="AlphaFoldDB" id="A0A0D2PN37"/>
<keyword evidence="3" id="KW-1185">Reference proteome</keyword>
<keyword evidence="1" id="KW-0472">Membrane</keyword>
<gene>
    <name evidence="2" type="ORF">HYPSUDRAFT_216398</name>
</gene>
<sequence length="258" mass="27756">MQMIDNDETADSLEQVSTALVMIHLAALLTELFGVVVVTTVFLPRRRRFHSPGSDAYAFSSCRDSPRADALTLFLRTQRTRSWPSGAPPTYFAPRANARPFPFLHVPSHPNPRVPPLLLPSAFAPHNPRQSSPADCVAAWVHAALPAVAAVFVFGVLPRSSSSPPTRQAASPTHPGAYAPVVRAESPVVSHRGGWQVHSTFDCNLSSTTTATTTTTAPANTRGGVLIPGMKRASPSPLAARRRNTNKRQYGVVPSLIQ</sequence>
<evidence type="ECO:0000256" key="1">
    <source>
        <dbReference type="SAM" id="Phobius"/>
    </source>
</evidence>